<dbReference type="GO" id="GO:0005634">
    <property type="term" value="C:nucleus"/>
    <property type="evidence" value="ECO:0007669"/>
    <property type="project" value="TreeGrafter"/>
</dbReference>
<evidence type="ECO:0000256" key="3">
    <source>
        <dbReference type="ARBA" id="ARBA00023054"/>
    </source>
</evidence>
<keyword evidence="7" id="KW-1185">Reference proteome</keyword>
<comment type="subcellular location">
    <subcellularLocation>
        <location evidence="1">Midbody</location>
    </subcellularLocation>
</comment>
<dbReference type="Pfam" id="PF06244">
    <property type="entry name" value="Ccdc124"/>
    <property type="match status" value="1"/>
</dbReference>
<dbReference type="PANTHER" id="PTHR21680">
    <property type="entry name" value="COILED-COIL DOMAIN-CONTAINING PROTEIN 124"/>
    <property type="match status" value="1"/>
</dbReference>
<evidence type="ECO:0000259" key="5">
    <source>
        <dbReference type="Pfam" id="PF06244"/>
    </source>
</evidence>
<comment type="caution">
    <text evidence="6">The sequence shown here is derived from an EMBL/GenBank/DDBJ whole genome shotgun (WGS) entry which is preliminary data.</text>
</comment>
<evidence type="ECO:0000256" key="4">
    <source>
        <dbReference type="SAM" id="MobiDB-lite"/>
    </source>
</evidence>
<feature type="region of interest" description="Disordered" evidence="4">
    <location>
        <begin position="1"/>
        <end position="90"/>
    </location>
</feature>
<protein>
    <recommendedName>
        <fullName evidence="5">Coiled-coil domain-containing protein</fullName>
    </recommendedName>
</protein>
<proteinExistence type="inferred from homology"/>
<dbReference type="AlphaFoldDB" id="A0AAN9C0N6"/>
<name>A0AAN9C0N6_9CAEN</name>
<dbReference type="GO" id="GO:0003713">
    <property type="term" value="F:transcription coactivator activity"/>
    <property type="evidence" value="ECO:0007669"/>
    <property type="project" value="TreeGrafter"/>
</dbReference>
<dbReference type="InterPro" id="IPR054414">
    <property type="entry name" value="Ccdc124/Oxs1_C"/>
</dbReference>
<evidence type="ECO:0000256" key="2">
    <source>
        <dbReference type="ARBA" id="ARBA00008296"/>
    </source>
</evidence>
<keyword evidence="3" id="KW-0175">Coiled coil</keyword>
<feature type="compositionally biased region" description="Basic and acidic residues" evidence="4">
    <location>
        <begin position="1"/>
        <end position="34"/>
    </location>
</feature>
<comment type="similarity">
    <text evidence="2">Belongs to the CCDC124 family.</text>
</comment>
<feature type="domain" description="Coiled-coil" evidence="5">
    <location>
        <begin position="126"/>
        <end position="207"/>
    </location>
</feature>
<dbReference type="InterPro" id="IPR010422">
    <property type="entry name" value="Ccdc124/Oxs1"/>
</dbReference>
<dbReference type="GO" id="GO:0030496">
    <property type="term" value="C:midbody"/>
    <property type="evidence" value="ECO:0007669"/>
    <property type="project" value="UniProtKB-SubCell"/>
</dbReference>
<evidence type="ECO:0000313" key="7">
    <source>
        <dbReference type="Proteomes" id="UP001374579"/>
    </source>
</evidence>
<feature type="compositionally biased region" description="Basic and acidic residues" evidence="4">
    <location>
        <begin position="52"/>
        <end position="75"/>
    </location>
</feature>
<gene>
    <name evidence="6" type="ORF">V1264_001975</name>
</gene>
<evidence type="ECO:0000313" key="6">
    <source>
        <dbReference type="EMBL" id="KAK7116261.1"/>
    </source>
</evidence>
<dbReference type="GO" id="GO:0006366">
    <property type="term" value="P:transcription by RNA polymerase II"/>
    <property type="evidence" value="ECO:0007669"/>
    <property type="project" value="TreeGrafter"/>
</dbReference>
<accession>A0AAN9C0N6</accession>
<organism evidence="6 7">
    <name type="scientific">Littorina saxatilis</name>
    <dbReference type="NCBI Taxonomy" id="31220"/>
    <lineage>
        <taxon>Eukaryota</taxon>
        <taxon>Metazoa</taxon>
        <taxon>Spiralia</taxon>
        <taxon>Lophotrochozoa</taxon>
        <taxon>Mollusca</taxon>
        <taxon>Gastropoda</taxon>
        <taxon>Caenogastropoda</taxon>
        <taxon>Littorinimorpha</taxon>
        <taxon>Littorinoidea</taxon>
        <taxon>Littorinidae</taxon>
        <taxon>Littorina</taxon>
    </lineage>
</organism>
<feature type="region of interest" description="Disordered" evidence="4">
    <location>
        <begin position="197"/>
        <end position="216"/>
    </location>
</feature>
<dbReference type="SUPFAM" id="SSF47095">
    <property type="entry name" value="HMG-box"/>
    <property type="match status" value="1"/>
</dbReference>
<dbReference type="EMBL" id="JBAMIC010000001">
    <property type="protein sequence ID" value="KAK7116261.1"/>
    <property type="molecule type" value="Genomic_DNA"/>
</dbReference>
<dbReference type="InterPro" id="IPR036910">
    <property type="entry name" value="HMG_box_dom_sf"/>
</dbReference>
<dbReference type="PANTHER" id="PTHR21680:SF0">
    <property type="entry name" value="COILED-COIL DOMAIN-CONTAINING PROTEIN 124"/>
    <property type="match status" value="1"/>
</dbReference>
<dbReference type="Proteomes" id="UP001374579">
    <property type="component" value="Unassembled WGS sequence"/>
</dbReference>
<reference evidence="6 7" key="1">
    <citation type="submission" date="2024-02" db="EMBL/GenBank/DDBJ databases">
        <title>Chromosome-scale genome assembly of the rough periwinkle Littorina saxatilis.</title>
        <authorList>
            <person name="De Jode A."/>
            <person name="Faria R."/>
            <person name="Formenti G."/>
            <person name="Sims Y."/>
            <person name="Smith T.P."/>
            <person name="Tracey A."/>
            <person name="Wood J.M.D."/>
            <person name="Zagrodzka Z.B."/>
            <person name="Johannesson K."/>
            <person name="Butlin R.K."/>
            <person name="Leder E.H."/>
        </authorList>
    </citation>
    <scope>NUCLEOTIDE SEQUENCE [LARGE SCALE GENOMIC DNA]</scope>
    <source>
        <strain evidence="6">Snail1</strain>
        <tissue evidence="6">Muscle</tissue>
    </source>
</reference>
<evidence type="ECO:0000256" key="1">
    <source>
        <dbReference type="ARBA" id="ARBA00004214"/>
    </source>
</evidence>
<sequence>MPKKFKGENSKAQEARARKETIRTAEQEKKKQAEEDALWEDDDKHVARKMQRKDEKEKKRLEQLERKKELQKLADEEMSSMKGAKANPVKVTRAQIQANEEKLEAEAAAAAMKADVPHDEKPLEENINRLQLEGDDARTVEEALSVLGAGEPEVDKHPEKRMKAAYAKFEAENLPILKAENPNMRLSQLKQMLKKDWMKSPENPLNQRVAMMNQKT</sequence>